<dbReference type="EMBL" id="VSSQ01004161">
    <property type="protein sequence ID" value="MPM24000.1"/>
    <property type="molecule type" value="Genomic_DNA"/>
</dbReference>
<gene>
    <name evidence="2" type="ORF">SDC9_70477</name>
</gene>
<evidence type="ECO:0000256" key="1">
    <source>
        <dbReference type="SAM" id="MobiDB-lite"/>
    </source>
</evidence>
<dbReference type="AlphaFoldDB" id="A0A644Y6C6"/>
<sequence length="155" mass="16603">MKMMVRKAGIASVISFHSISLTGLIIITPTMIKAGAVAALGIEPNSGSRNSERANRMATTRAVRPVRPPSTTPEEDSTKVVTVEVPSTAPTVVPTASANRASLQLGIEPSFWTISAFVAQPIKVPTVSNISTKRKVNMMTMKSMLMMFENSKGKK</sequence>
<protein>
    <submittedName>
        <fullName evidence="2">Uncharacterized protein</fullName>
    </submittedName>
</protein>
<name>A0A644Y6C6_9ZZZZ</name>
<organism evidence="2">
    <name type="scientific">bioreactor metagenome</name>
    <dbReference type="NCBI Taxonomy" id="1076179"/>
    <lineage>
        <taxon>unclassified sequences</taxon>
        <taxon>metagenomes</taxon>
        <taxon>ecological metagenomes</taxon>
    </lineage>
</organism>
<comment type="caution">
    <text evidence="2">The sequence shown here is derived from an EMBL/GenBank/DDBJ whole genome shotgun (WGS) entry which is preliminary data.</text>
</comment>
<reference evidence="2" key="1">
    <citation type="submission" date="2019-08" db="EMBL/GenBank/DDBJ databases">
        <authorList>
            <person name="Kucharzyk K."/>
            <person name="Murdoch R.W."/>
            <person name="Higgins S."/>
            <person name="Loffler F."/>
        </authorList>
    </citation>
    <scope>NUCLEOTIDE SEQUENCE</scope>
</reference>
<accession>A0A644Y6C6</accession>
<feature type="region of interest" description="Disordered" evidence="1">
    <location>
        <begin position="46"/>
        <end position="77"/>
    </location>
</feature>
<evidence type="ECO:0000313" key="2">
    <source>
        <dbReference type="EMBL" id="MPM24000.1"/>
    </source>
</evidence>
<proteinExistence type="predicted"/>